<dbReference type="PROSITE" id="PS50978">
    <property type="entry name" value="NEAT"/>
    <property type="match status" value="2"/>
</dbReference>
<name>A0A923NKH5_9FIRM</name>
<evidence type="ECO:0000256" key="4">
    <source>
        <dbReference type="SAM" id="Phobius"/>
    </source>
</evidence>
<keyword evidence="2 5" id="KW-0732">Signal</keyword>
<feature type="chain" id="PRO_5039216323" evidence="5">
    <location>
        <begin position="27"/>
        <end position="592"/>
    </location>
</feature>
<evidence type="ECO:0000313" key="7">
    <source>
        <dbReference type="EMBL" id="MBC6680184.1"/>
    </source>
</evidence>
<proteinExistence type="predicted"/>
<evidence type="ECO:0000256" key="1">
    <source>
        <dbReference type="ARBA" id="ARBA00004196"/>
    </source>
</evidence>
<dbReference type="AlphaFoldDB" id="A0A923NKH5"/>
<sequence>MEKGLKKKAIATICCCLIITIVSATAGLKISLAADGTVKDGTYSIPVSLWKALEDKASMGNSALQQTGKLVVKDGKAKLYLKFISMEFAGMSGYLMQLNLLEDIAFNEFGYPENYTKLPSEVVSTYGIVDRYNEETSEDKVCAGKMYPKVVSVPITMEQEYIWAHVYVPVMGELDSGDQECRIKLDFSNMKEMTQAELDAWAEAEKSDPKQETDPGKLDKDNLPNGKYNVQVALWHATSNKASMGNPTLNSKALLTVQNGSYTMDVSTHPMTVGTITACLQTLQIRQADGSYKYAQITAKNNPNGQPSVFRFVLPSKEEYIQVKIDPKVEVMGEDPLPARLKISWDTLTKASDDAAVEENNKTVAAGLDTEAVDITDKKTKVRIKASKNVLVNGVKLKVTQLKSGSKYNKVKKALSGIGDKITVYDITLYSPENSKVQPNGMVKVYLPIPDGYNKKKLQVYRVSGSTKTKMSAKAGSRNCTFSSNHFSIYALVDISGGTGSSSSVSSGGSVLPEGDSSTLLEDTALPEDTLTEAGVETDPQITQSSIPYTGSALSTEKMMALMLLGISMLSSFVLVVTVIVFFIKMAGRRRT</sequence>
<dbReference type="InterPro" id="IPR037250">
    <property type="entry name" value="NEAT_dom_sf"/>
</dbReference>
<evidence type="ECO:0000256" key="2">
    <source>
        <dbReference type="ARBA" id="ARBA00022729"/>
    </source>
</evidence>
<evidence type="ECO:0000313" key="8">
    <source>
        <dbReference type="Proteomes" id="UP000602647"/>
    </source>
</evidence>
<dbReference type="SUPFAM" id="SSF158911">
    <property type="entry name" value="NEAT domain-like"/>
    <property type="match status" value="2"/>
</dbReference>
<evidence type="ECO:0000259" key="6">
    <source>
        <dbReference type="PROSITE" id="PS50978"/>
    </source>
</evidence>
<evidence type="ECO:0000256" key="5">
    <source>
        <dbReference type="SAM" id="SignalP"/>
    </source>
</evidence>
<comment type="caution">
    <text evidence="7">The sequence shown here is derived from an EMBL/GenBank/DDBJ whole genome shotgun (WGS) entry which is preliminary data.</text>
</comment>
<feature type="compositionally biased region" description="Basic and acidic residues" evidence="3">
    <location>
        <begin position="203"/>
        <end position="222"/>
    </location>
</feature>
<keyword evidence="4" id="KW-0472">Membrane</keyword>
<feature type="transmembrane region" description="Helical" evidence="4">
    <location>
        <begin position="559"/>
        <end position="584"/>
    </location>
</feature>
<dbReference type="Gene3D" id="2.60.40.1850">
    <property type="match status" value="2"/>
</dbReference>
<feature type="domain" description="NEAT" evidence="6">
    <location>
        <begin position="38"/>
        <end position="193"/>
    </location>
</feature>
<dbReference type="InterPro" id="IPR006635">
    <property type="entry name" value="NEAT_dom"/>
</dbReference>
<dbReference type="RefSeq" id="WP_187303283.1">
    <property type="nucleotide sequence ID" value="NZ_CBCTQH010000001.1"/>
</dbReference>
<dbReference type="GO" id="GO:0030313">
    <property type="term" value="C:cell envelope"/>
    <property type="evidence" value="ECO:0007669"/>
    <property type="project" value="UniProtKB-SubCell"/>
</dbReference>
<feature type="domain" description="NEAT" evidence="6">
    <location>
        <begin position="223"/>
        <end position="361"/>
    </location>
</feature>
<dbReference type="EMBL" id="JACRYT010000010">
    <property type="protein sequence ID" value="MBC6680184.1"/>
    <property type="molecule type" value="Genomic_DNA"/>
</dbReference>
<gene>
    <name evidence="7" type="ORF">H9L42_10100</name>
</gene>
<accession>A0A923NKH5</accession>
<organism evidence="7 8">
    <name type="scientific">Zhenpiania hominis</name>
    <dbReference type="NCBI Taxonomy" id="2763644"/>
    <lineage>
        <taxon>Bacteria</taxon>
        <taxon>Bacillati</taxon>
        <taxon>Bacillota</taxon>
        <taxon>Clostridia</taxon>
        <taxon>Peptostreptococcales</taxon>
        <taxon>Anaerovoracaceae</taxon>
        <taxon>Zhenpiania</taxon>
    </lineage>
</organism>
<keyword evidence="4" id="KW-0812">Transmembrane</keyword>
<feature type="signal peptide" evidence="5">
    <location>
        <begin position="1"/>
        <end position="26"/>
    </location>
</feature>
<reference evidence="7" key="1">
    <citation type="submission" date="2020-08" db="EMBL/GenBank/DDBJ databases">
        <title>Genome public.</title>
        <authorList>
            <person name="Liu C."/>
            <person name="Sun Q."/>
        </authorList>
    </citation>
    <scope>NUCLEOTIDE SEQUENCE</scope>
    <source>
        <strain evidence="7">BX12</strain>
    </source>
</reference>
<dbReference type="Pfam" id="PF05031">
    <property type="entry name" value="NEAT"/>
    <property type="match status" value="1"/>
</dbReference>
<dbReference type="Proteomes" id="UP000602647">
    <property type="component" value="Unassembled WGS sequence"/>
</dbReference>
<evidence type="ECO:0000256" key="3">
    <source>
        <dbReference type="SAM" id="MobiDB-lite"/>
    </source>
</evidence>
<keyword evidence="8" id="KW-1185">Reference proteome</keyword>
<protein>
    <submittedName>
        <fullName evidence="7">NEAT domain-containing protein</fullName>
    </submittedName>
</protein>
<keyword evidence="4" id="KW-1133">Transmembrane helix</keyword>
<feature type="region of interest" description="Disordered" evidence="3">
    <location>
        <begin position="202"/>
        <end position="224"/>
    </location>
</feature>
<comment type="subcellular location">
    <subcellularLocation>
        <location evidence="1">Cell envelope</location>
    </subcellularLocation>
</comment>
<dbReference type="CDD" id="cd06920">
    <property type="entry name" value="NEAT"/>
    <property type="match status" value="2"/>
</dbReference>